<organism evidence="1 2">
    <name type="scientific">Psychromonas marina</name>
    <dbReference type="NCBI Taxonomy" id="88364"/>
    <lineage>
        <taxon>Bacteria</taxon>
        <taxon>Pseudomonadati</taxon>
        <taxon>Pseudomonadota</taxon>
        <taxon>Gammaproteobacteria</taxon>
        <taxon>Alteromonadales</taxon>
        <taxon>Psychromonadaceae</taxon>
        <taxon>Psychromonas</taxon>
    </lineage>
</organism>
<proteinExistence type="predicted"/>
<dbReference type="Proteomes" id="UP001157353">
    <property type="component" value="Unassembled WGS sequence"/>
</dbReference>
<sequence length="67" mass="7840">MYVHKGQNRDNSGRNNNRQININSMINLKHNPTLEYDLDHTIKTSNISLTSLEHFRIKKCLLITGQF</sequence>
<gene>
    <name evidence="1" type="ORF">GCM10007916_16450</name>
</gene>
<protein>
    <submittedName>
        <fullName evidence="1">Uncharacterized protein</fullName>
    </submittedName>
</protein>
<evidence type="ECO:0000313" key="2">
    <source>
        <dbReference type="Proteomes" id="UP001157353"/>
    </source>
</evidence>
<name>A0ABQ6E012_9GAMM</name>
<reference evidence="2" key="1">
    <citation type="journal article" date="2019" name="Int. J. Syst. Evol. Microbiol.">
        <title>The Global Catalogue of Microorganisms (GCM) 10K type strain sequencing project: providing services to taxonomists for standard genome sequencing and annotation.</title>
        <authorList>
            <consortium name="The Broad Institute Genomics Platform"/>
            <consortium name="The Broad Institute Genome Sequencing Center for Infectious Disease"/>
            <person name="Wu L."/>
            <person name="Ma J."/>
        </authorList>
    </citation>
    <scope>NUCLEOTIDE SEQUENCE [LARGE SCALE GENOMIC DNA]</scope>
    <source>
        <strain evidence="2">NBRC 103166</strain>
    </source>
</reference>
<evidence type="ECO:0000313" key="1">
    <source>
        <dbReference type="EMBL" id="GLS90578.1"/>
    </source>
</evidence>
<dbReference type="EMBL" id="BSPQ01000004">
    <property type="protein sequence ID" value="GLS90578.1"/>
    <property type="molecule type" value="Genomic_DNA"/>
</dbReference>
<accession>A0ABQ6E012</accession>
<keyword evidence="2" id="KW-1185">Reference proteome</keyword>
<comment type="caution">
    <text evidence="1">The sequence shown here is derived from an EMBL/GenBank/DDBJ whole genome shotgun (WGS) entry which is preliminary data.</text>
</comment>